<dbReference type="GO" id="GO:0003700">
    <property type="term" value="F:DNA-binding transcription factor activity"/>
    <property type="evidence" value="ECO:0007669"/>
    <property type="project" value="TreeGrafter"/>
</dbReference>
<dbReference type="PANTHER" id="PTHR30055:SF235">
    <property type="entry name" value="TRANSCRIPTIONAL REGULATORY PROTEIN"/>
    <property type="match status" value="1"/>
</dbReference>
<dbReference type="STRING" id="1420583.V473_20150"/>
<dbReference type="Proteomes" id="UP000052232">
    <property type="component" value="Unassembled WGS sequence"/>
</dbReference>
<proteinExistence type="predicted"/>
<reference evidence="4 5" key="1">
    <citation type="journal article" date="2015" name="G3 (Bethesda)">
        <title>Insights into Ongoing Evolution of the Hexachlorocyclohexane Catabolic Pathway from Comparative Genomics of Ten Sphingomonadaceae Strains.</title>
        <authorList>
            <person name="Pearce S.L."/>
            <person name="Oakeshott J.G."/>
            <person name="Pandey G."/>
        </authorList>
    </citation>
    <scope>NUCLEOTIDE SEQUENCE [LARGE SCALE GENOMIC DNA]</scope>
    <source>
        <strain evidence="4 5">LL01</strain>
    </source>
</reference>
<evidence type="ECO:0000313" key="5">
    <source>
        <dbReference type="Proteomes" id="UP000052232"/>
    </source>
</evidence>
<evidence type="ECO:0000259" key="3">
    <source>
        <dbReference type="PROSITE" id="PS50977"/>
    </source>
</evidence>
<dbReference type="InterPro" id="IPR050109">
    <property type="entry name" value="HTH-type_TetR-like_transc_reg"/>
</dbReference>
<feature type="domain" description="HTH tetR-type" evidence="3">
    <location>
        <begin position="13"/>
        <end position="73"/>
    </location>
</feature>
<evidence type="ECO:0000256" key="2">
    <source>
        <dbReference type="PROSITE-ProRule" id="PRU00335"/>
    </source>
</evidence>
<dbReference type="EMBL" id="JACT01000005">
    <property type="protein sequence ID" value="KMS53276.1"/>
    <property type="molecule type" value="Genomic_DNA"/>
</dbReference>
<keyword evidence="1 2" id="KW-0238">DNA-binding</keyword>
<evidence type="ECO:0000256" key="1">
    <source>
        <dbReference type="ARBA" id="ARBA00023125"/>
    </source>
</evidence>
<name>A0A0J7XMT5_9SPHN</name>
<protein>
    <submittedName>
        <fullName evidence="4">TetR family transcriptional regulator</fullName>
    </submittedName>
</protein>
<dbReference type="Pfam" id="PF17920">
    <property type="entry name" value="TetR_C_16"/>
    <property type="match status" value="1"/>
</dbReference>
<dbReference type="SUPFAM" id="SSF48498">
    <property type="entry name" value="Tetracyclin repressor-like, C-terminal domain"/>
    <property type="match status" value="1"/>
</dbReference>
<dbReference type="InterPro" id="IPR036271">
    <property type="entry name" value="Tet_transcr_reg_TetR-rel_C_sf"/>
</dbReference>
<dbReference type="PATRIC" id="fig|1420583.3.peg.3840"/>
<comment type="caution">
    <text evidence="4">The sequence shown here is derived from an EMBL/GenBank/DDBJ whole genome shotgun (WGS) entry which is preliminary data.</text>
</comment>
<dbReference type="AlphaFoldDB" id="A0A0J7XMT5"/>
<dbReference type="GO" id="GO:0000976">
    <property type="term" value="F:transcription cis-regulatory region binding"/>
    <property type="evidence" value="ECO:0007669"/>
    <property type="project" value="TreeGrafter"/>
</dbReference>
<sequence>MMATMSDRKRDADATRDRILVAARDVFSRHGFGETGVRDIAKAAEVSPGLVSRYFGSKEGLFEAALESVFDHRALTSVPRDDFGHALLERLIEQDGAGGHPLNMMMLSTSDPGARAITERLVRTRLAAPLAQWFGTDDAQDRAARLLLVTAGLFLYRSVFPLDPLTGTLSPGMRAWLEAQLQAIVTP</sequence>
<accession>A0A0J7XMT5</accession>
<dbReference type="SUPFAM" id="SSF46689">
    <property type="entry name" value="Homeodomain-like"/>
    <property type="match status" value="1"/>
</dbReference>
<dbReference type="Gene3D" id="1.10.357.10">
    <property type="entry name" value="Tetracycline Repressor, domain 2"/>
    <property type="match status" value="1"/>
</dbReference>
<feature type="DNA-binding region" description="H-T-H motif" evidence="2">
    <location>
        <begin position="36"/>
        <end position="55"/>
    </location>
</feature>
<dbReference type="PANTHER" id="PTHR30055">
    <property type="entry name" value="HTH-TYPE TRANSCRIPTIONAL REGULATOR RUTR"/>
    <property type="match status" value="1"/>
</dbReference>
<dbReference type="Pfam" id="PF00440">
    <property type="entry name" value="TetR_N"/>
    <property type="match status" value="1"/>
</dbReference>
<dbReference type="InterPro" id="IPR009057">
    <property type="entry name" value="Homeodomain-like_sf"/>
</dbReference>
<dbReference type="InterPro" id="IPR041678">
    <property type="entry name" value="TetR_C_16"/>
</dbReference>
<dbReference type="InterPro" id="IPR001647">
    <property type="entry name" value="HTH_TetR"/>
</dbReference>
<gene>
    <name evidence="4" type="ORF">V473_20150</name>
</gene>
<evidence type="ECO:0000313" key="4">
    <source>
        <dbReference type="EMBL" id="KMS53276.1"/>
    </source>
</evidence>
<organism evidence="4 5">
    <name type="scientific">Sphingobium cupriresistens LL01</name>
    <dbReference type="NCBI Taxonomy" id="1420583"/>
    <lineage>
        <taxon>Bacteria</taxon>
        <taxon>Pseudomonadati</taxon>
        <taxon>Pseudomonadota</taxon>
        <taxon>Alphaproteobacteria</taxon>
        <taxon>Sphingomonadales</taxon>
        <taxon>Sphingomonadaceae</taxon>
        <taxon>Sphingobium</taxon>
    </lineage>
</organism>
<dbReference type="PRINTS" id="PR00455">
    <property type="entry name" value="HTHTETR"/>
</dbReference>
<dbReference type="PROSITE" id="PS50977">
    <property type="entry name" value="HTH_TETR_2"/>
    <property type="match status" value="1"/>
</dbReference>
<keyword evidence="5" id="KW-1185">Reference proteome</keyword>